<dbReference type="RefSeq" id="XP_021851577.1">
    <property type="nucleotide sequence ID" value="XM_021995885.1"/>
</dbReference>
<feature type="coiled-coil region" evidence="1">
    <location>
        <begin position="573"/>
        <end position="688"/>
    </location>
</feature>
<protein>
    <submittedName>
        <fullName evidence="3 4">WPP domain-associated protein</fullName>
    </submittedName>
</protein>
<name>A0A9R0ILJ1_SPIOL</name>
<evidence type="ECO:0000313" key="5">
    <source>
        <dbReference type="RefSeq" id="XP_021851579.1"/>
    </source>
</evidence>
<dbReference type="OrthoDB" id="619142at2759"/>
<sequence length="844" mass="96733">MGTFQDFESDGASRICIDYLNDGSCDTHETKNLGDDLIDDLDSYMEDINDRLTISRMVNDSIIRGMVNAVSQEAAEVVGAKELEVAMLKEELCCINFGNSEIDAPISLRKHDETELQEHGRESHGFFNLSVKEQLERLGKCIANTKGPIFKVSSPDITGLGGNGEERLIVKNDLDEAFYCLKATLKVMCQQVNKIAYSPESFSGEWKVELDIRKEVEAMVFSTVVQGLQCEYENQLWDFRNLLALNDRFNEISSLRHELDSIRKCFVGPEIGNLSSQGSIKMDFHRKVLINHGLPSAQPLDENGRCEVSKVSRLPENFETSALKHMSAPELYQYCRTVITGLKREHESTVQKMTEVNFELRRELLKEKELVKEKGPFAAFKKDKDFEKLKKKIPEVIAKLDNIVKENEKLSEFCNHSRDTLGNLLTENCRLKDLLRGQKFEQSWAEENFHNLVGDLKCAVCDEHIKASISEEIYKCIIREMGELINCSSGDLDMKSRIKQDICGTIHEGDFHAIDVASKSDYEDFSFLQSSIIQNIYGIIYQEALGDMSTELTGLEDKCLKDNESLGFLQRKFSEMENELSMKVEENKELNHQVLVLEDLINEKNRSLLEVTALLEKDKAQLTEETNKLLCLKTRQDALLSDKIEELVLLKDKMEDYLKQIDFYKLEVDKLNMTLEFSEDKLKKSNEEKTKFISALELQKNDLKSMKEKDNEHIKHMKSICHVIQGLSKSFGDFEHRIKESIGWNNVRLENSSFQLHTLIPKVNVLRRTGFLYKERLDKKCSDLQKAEAEVDLLGDEVDTLSSLLEKIYVALDHYSPILQHYPGIIEILKLVKRELSEEAVKTI</sequence>
<dbReference type="AlphaFoldDB" id="A0A9R0ILJ1"/>
<dbReference type="KEGG" id="soe:110791128"/>
<proteinExistence type="predicted"/>
<evidence type="ECO:0000313" key="3">
    <source>
        <dbReference type="RefSeq" id="XP_021851577.1"/>
    </source>
</evidence>
<dbReference type="PANTHER" id="PTHR33883">
    <property type="entry name" value="WPP DOMAIN-ASSOCIATED PROTEIN"/>
    <property type="match status" value="1"/>
</dbReference>
<gene>
    <name evidence="3 4 5" type="primary">LOC110791128</name>
</gene>
<dbReference type="RefSeq" id="XP_021851579.1">
    <property type="nucleotide sequence ID" value="XM_021995887.1"/>
</dbReference>
<feature type="coiled-coil region" evidence="1">
    <location>
        <begin position="777"/>
        <end position="804"/>
    </location>
</feature>
<dbReference type="InterPro" id="IPR037490">
    <property type="entry name" value="WAP"/>
</dbReference>
<dbReference type="CDD" id="cd20805">
    <property type="entry name" value="C1_DGK_rpt2"/>
    <property type="match status" value="1"/>
</dbReference>
<accession>A0A9R0ILJ1</accession>
<reference evidence="3 4" key="2">
    <citation type="submission" date="2025-04" db="UniProtKB">
        <authorList>
            <consortium name="RefSeq"/>
        </authorList>
    </citation>
    <scope>IDENTIFICATION</scope>
</reference>
<evidence type="ECO:0000256" key="1">
    <source>
        <dbReference type="SAM" id="Coils"/>
    </source>
</evidence>
<dbReference type="PANTHER" id="PTHR33883:SF10">
    <property type="entry name" value="WPP DOMAIN-ASSOCIATED PROTEIN"/>
    <property type="match status" value="1"/>
</dbReference>
<keyword evidence="2" id="KW-1185">Reference proteome</keyword>
<dbReference type="GeneID" id="110791128"/>
<organism evidence="2 3">
    <name type="scientific">Spinacia oleracea</name>
    <name type="common">Spinach</name>
    <dbReference type="NCBI Taxonomy" id="3562"/>
    <lineage>
        <taxon>Eukaryota</taxon>
        <taxon>Viridiplantae</taxon>
        <taxon>Streptophyta</taxon>
        <taxon>Embryophyta</taxon>
        <taxon>Tracheophyta</taxon>
        <taxon>Spermatophyta</taxon>
        <taxon>Magnoliopsida</taxon>
        <taxon>eudicotyledons</taxon>
        <taxon>Gunneridae</taxon>
        <taxon>Pentapetalae</taxon>
        <taxon>Caryophyllales</taxon>
        <taxon>Chenopodiaceae</taxon>
        <taxon>Chenopodioideae</taxon>
        <taxon>Anserineae</taxon>
        <taxon>Spinacia</taxon>
    </lineage>
</organism>
<reference evidence="2" key="1">
    <citation type="journal article" date="2021" name="Nat. Commun.">
        <title>Genomic analyses provide insights into spinach domestication and the genetic basis of agronomic traits.</title>
        <authorList>
            <person name="Cai X."/>
            <person name="Sun X."/>
            <person name="Xu C."/>
            <person name="Sun H."/>
            <person name="Wang X."/>
            <person name="Ge C."/>
            <person name="Zhang Z."/>
            <person name="Wang Q."/>
            <person name="Fei Z."/>
            <person name="Jiao C."/>
            <person name="Wang Q."/>
        </authorList>
    </citation>
    <scope>NUCLEOTIDE SEQUENCE [LARGE SCALE GENOMIC DNA]</scope>
    <source>
        <strain evidence="2">cv. Varoflay</strain>
    </source>
</reference>
<dbReference type="RefSeq" id="XP_021851578.1">
    <property type="nucleotide sequence ID" value="XM_021995886.1"/>
</dbReference>
<keyword evidence="1" id="KW-0175">Coiled coil</keyword>
<evidence type="ECO:0000313" key="4">
    <source>
        <dbReference type="RefSeq" id="XP_021851578.1"/>
    </source>
</evidence>
<dbReference type="Proteomes" id="UP000813463">
    <property type="component" value="Chromosome 5"/>
</dbReference>
<evidence type="ECO:0000313" key="2">
    <source>
        <dbReference type="Proteomes" id="UP000813463"/>
    </source>
</evidence>